<proteinExistence type="predicted"/>
<dbReference type="AlphaFoldDB" id="A0A251TTJ0"/>
<evidence type="ECO:0000313" key="2">
    <source>
        <dbReference type="Proteomes" id="UP000215914"/>
    </source>
</evidence>
<evidence type="ECO:0000313" key="1">
    <source>
        <dbReference type="EMBL" id="OTG14224.1"/>
    </source>
</evidence>
<dbReference type="InParanoid" id="A0A251TTJ0"/>
<sequence>MASRKKTSGTQFYRRFCFVLDGSNCSLHIVTGEIAGCRNLLLECTKFTYLSKDNSCHQM</sequence>
<organism evidence="1 2">
    <name type="scientific">Helianthus annuus</name>
    <name type="common">Common sunflower</name>
    <dbReference type="NCBI Taxonomy" id="4232"/>
    <lineage>
        <taxon>Eukaryota</taxon>
        <taxon>Viridiplantae</taxon>
        <taxon>Streptophyta</taxon>
        <taxon>Embryophyta</taxon>
        <taxon>Tracheophyta</taxon>
        <taxon>Spermatophyta</taxon>
        <taxon>Magnoliopsida</taxon>
        <taxon>eudicotyledons</taxon>
        <taxon>Gunneridae</taxon>
        <taxon>Pentapetalae</taxon>
        <taxon>asterids</taxon>
        <taxon>campanulids</taxon>
        <taxon>Asterales</taxon>
        <taxon>Asteraceae</taxon>
        <taxon>Asteroideae</taxon>
        <taxon>Heliantheae alliance</taxon>
        <taxon>Heliantheae</taxon>
        <taxon>Helianthus</taxon>
    </lineage>
</organism>
<keyword evidence="2" id="KW-1185">Reference proteome</keyword>
<gene>
    <name evidence="1" type="ORF">HannXRQ_Chr09g0247001</name>
</gene>
<name>A0A251TTJ0_HELAN</name>
<protein>
    <submittedName>
        <fullName evidence="1">Uncharacterized protein</fullName>
    </submittedName>
</protein>
<accession>A0A251TTJ0</accession>
<dbReference type="Proteomes" id="UP000215914">
    <property type="component" value="Chromosome 9"/>
</dbReference>
<reference evidence="2" key="1">
    <citation type="journal article" date="2017" name="Nature">
        <title>The sunflower genome provides insights into oil metabolism, flowering and Asterid evolution.</title>
        <authorList>
            <person name="Badouin H."/>
            <person name="Gouzy J."/>
            <person name="Grassa C.J."/>
            <person name="Murat F."/>
            <person name="Staton S.E."/>
            <person name="Cottret L."/>
            <person name="Lelandais-Briere C."/>
            <person name="Owens G.L."/>
            <person name="Carrere S."/>
            <person name="Mayjonade B."/>
            <person name="Legrand L."/>
            <person name="Gill N."/>
            <person name="Kane N.C."/>
            <person name="Bowers J.E."/>
            <person name="Hubner S."/>
            <person name="Bellec A."/>
            <person name="Berard A."/>
            <person name="Berges H."/>
            <person name="Blanchet N."/>
            <person name="Boniface M.C."/>
            <person name="Brunel D."/>
            <person name="Catrice O."/>
            <person name="Chaidir N."/>
            <person name="Claudel C."/>
            <person name="Donnadieu C."/>
            <person name="Faraut T."/>
            <person name="Fievet G."/>
            <person name="Helmstetter N."/>
            <person name="King M."/>
            <person name="Knapp S.J."/>
            <person name="Lai Z."/>
            <person name="Le Paslier M.C."/>
            <person name="Lippi Y."/>
            <person name="Lorenzon L."/>
            <person name="Mandel J.R."/>
            <person name="Marage G."/>
            <person name="Marchand G."/>
            <person name="Marquand E."/>
            <person name="Bret-Mestries E."/>
            <person name="Morien E."/>
            <person name="Nambeesan S."/>
            <person name="Nguyen T."/>
            <person name="Pegot-Espagnet P."/>
            <person name="Pouilly N."/>
            <person name="Raftis F."/>
            <person name="Sallet E."/>
            <person name="Schiex T."/>
            <person name="Thomas J."/>
            <person name="Vandecasteele C."/>
            <person name="Vares D."/>
            <person name="Vear F."/>
            <person name="Vautrin S."/>
            <person name="Crespi M."/>
            <person name="Mangin B."/>
            <person name="Burke J.M."/>
            <person name="Salse J."/>
            <person name="Munos S."/>
            <person name="Vincourt P."/>
            <person name="Rieseberg L.H."/>
            <person name="Langlade N.B."/>
        </authorList>
    </citation>
    <scope>NUCLEOTIDE SEQUENCE [LARGE SCALE GENOMIC DNA]</scope>
    <source>
        <strain evidence="2">cv. SF193</strain>
    </source>
</reference>
<dbReference type="EMBL" id="CM007898">
    <property type="protein sequence ID" value="OTG14224.1"/>
    <property type="molecule type" value="Genomic_DNA"/>
</dbReference>